<dbReference type="Proteomes" id="UP001474421">
    <property type="component" value="Unassembled WGS sequence"/>
</dbReference>
<dbReference type="PROSITE" id="PS50888">
    <property type="entry name" value="BHLH"/>
    <property type="match status" value="1"/>
</dbReference>
<feature type="domain" description="BHLH" evidence="7">
    <location>
        <begin position="283"/>
        <end position="335"/>
    </location>
</feature>
<dbReference type="GO" id="GO:0000977">
    <property type="term" value="F:RNA polymerase II transcription regulatory region sequence-specific DNA binding"/>
    <property type="evidence" value="ECO:0007669"/>
    <property type="project" value="TreeGrafter"/>
</dbReference>
<dbReference type="GO" id="GO:0050767">
    <property type="term" value="P:regulation of neurogenesis"/>
    <property type="evidence" value="ECO:0007669"/>
    <property type="project" value="TreeGrafter"/>
</dbReference>
<sequence>MWSSPIVYSAAGPTARAGRTHLQQQTLEGERWRGEEGAEPGPTRVRGFRRGLCVCTRGRGGWGTLPSVSRFPRHPSIQSFLTPPHPPRNEKAAALFRSLPLTVKAGSVEGARCRVGVRRRRGSRSGRRRRRERRGGVKCEKKSGGGGQQTPRAPPRALPPPCGRPMASGSPAKMDSSASQPPPPPPFLQPACFFAAAAAAAAVAASHSAQQQQQQHQQQLSPAAGSQQNQPSPGVAKASAAAAPKQPQQQVKRQRSASPELMRCKRRLNFSGFGYSLPQQQPAAVARRNERERNRVKLVNLGFATLREHVPNGAANKKMSKVETLRSAVEYIRALQQLLDEHDAVSAAFQAGVLSPTISPNYPNDMNSMAGSPVSSYSSDEGSYDPLSPEEQELLDFTNWF</sequence>
<evidence type="ECO:0000313" key="8">
    <source>
        <dbReference type="EMBL" id="KAK9400024.1"/>
    </source>
</evidence>
<dbReference type="Gene3D" id="4.10.280.10">
    <property type="entry name" value="Helix-loop-helix DNA-binding domain"/>
    <property type="match status" value="1"/>
</dbReference>
<dbReference type="PANTHER" id="PTHR13935">
    <property type="entry name" value="ACHAETE-SCUTE TRANSCRIPTION FACTOR-RELATED"/>
    <property type="match status" value="1"/>
</dbReference>
<dbReference type="GO" id="GO:0000981">
    <property type="term" value="F:DNA-binding transcription factor activity, RNA polymerase II-specific"/>
    <property type="evidence" value="ECO:0007669"/>
    <property type="project" value="TreeGrafter"/>
</dbReference>
<organism evidence="8 9">
    <name type="scientific">Crotalus adamanteus</name>
    <name type="common">Eastern diamondback rattlesnake</name>
    <dbReference type="NCBI Taxonomy" id="8729"/>
    <lineage>
        <taxon>Eukaryota</taxon>
        <taxon>Metazoa</taxon>
        <taxon>Chordata</taxon>
        <taxon>Craniata</taxon>
        <taxon>Vertebrata</taxon>
        <taxon>Euteleostomi</taxon>
        <taxon>Lepidosauria</taxon>
        <taxon>Squamata</taxon>
        <taxon>Bifurcata</taxon>
        <taxon>Unidentata</taxon>
        <taxon>Episquamata</taxon>
        <taxon>Toxicofera</taxon>
        <taxon>Serpentes</taxon>
        <taxon>Colubroidea</taxon>
        <taxon>Viperidae</taxon>
        <taxon>Crotalinae</taxon>
        <taxon>Crotalus</taxon>
    </lineage>
</organism>
<comment type="subcellular location">
    <subcellularLocation>
        <location evidence="1">Nucleus</location>
    </subcellularLocation>
</comment>
<dbReference type="GO" id="GO:0007423">
    <property type="term" value="P:sensory organ development"/>
    <property type="evidence" value="ECO:0007669"/>
    <property type="project" value="TreeGrafter"/>
</dbReference>
<dbReference type="AlphaFoldDB" id="A0AAW1BDF5"/>
<feature type="region of interest" description="Disordered" evidence="6">
    <location>
        <begin position="207"/>
        <end position="262"/>
    </location>
</feature>
<dbReference type="InterPro" id="IPR015660">
    <property type="entry name" value="MASH1/Ascl1a-like"/>
</dbReference>
<evidence type="ECO:0000256" key="2">
    <source>
        <dbReference type="ARBA" id="ARBA00022473"/>
    </source>
</evidence>
<dbReference type="InterPro" id="IPR036638">
    <property type="entry name" value="HLH_DNA-bd_sf"/>
</dbReference>
<comment type="caution">
    <text evidence="8">The sequence shown here is derived from an EMBL/GenBank/DDBJ whole genome shotgun (WGS) entry which is preliminary data.</text>
</comment>
<keyword evidence="2" id="KW-0217">Developmental protein</keyword>
<dbReference type="PANTHER" id="PTHR13935:SF153">
    <property type="entry name" value="ACHAETE-SCUTE FAMILY BHLH TRANSCRIPTION FACTOR 1"/>
    <property type="match status" value="1"/>
</dbReference>
<evidence type="ECO:0000313" key="9">
    <source>
        <dbReference type="Proteomes" id="UP001474421"/>
    </source>
</evidence>
<evidence type="ECO:0000256" key="4">
    <source>
        <dbReference type="ARBA" id="ARBA00023125"/>
    </source>
</evidence>
<dbReference type="SUPFAM" id="SSF47459">
    <property type="entry name" value="HLH, helix-loop-helix DNA-binding domain"/>
    <property type="match status" value="1"/>
</dbReference>
<accession>A0AAW1BDF5</accession>
<feature type="compositionally biased region" description="Pro residues" evidence="6">
    <location>
        <begin position="152"/>
        <end position="163"/>
    </location>
</feature>
<feature type="region of interest" description="Disordered" evidence="6">
    <location>
        <begin position="366"/>
        <end position="389"/>
    </location>
</feature>
<dbReference type="CDD" id="cd19742">
    <property type="entry name" value="bHLH_TS_ASCL1_Mash1"/>
    <property type="match status" value="1"/>
</dbReference>
<dbReference type="GO" id="GO:0030182">
    <property type="term" value="P:neuron differentiation"/>
    <property type="evidence" value="ECO:0007669"/>
    <property type="project" value="TreeGrafter"/>
</dbReference>
<evidence type="ECO:0000256" key="3">
    <source>
        <dbReference type="ARBA" id="ARBA00022902"/>
    </source>
</evidence>
<evidence type="ECO:0000259" key="7">
    <source>
        <dbReference type="PROSITE" id="PS50888"/>
    </source>
</evidence>
<feature type="compositionally biased region" description="Low complexity" evidence="6">
    <location>
        <begin position="235"/>
        <end position="251"/>
    </location>
</feature>
<dbReference type="GO" id="GO:0090575">
    <property type="term" value="C:RNA polymerase II transcription regulator complex"/>
    <property type="evidence" value="ECO:0007669"/>
    <property type="project" value="TreeGrafter"/>
</dbReference>
<keyword evidence="9" id="KW-1185">Reference proteome</keyword>
<feature type="compositionally biased region" description="Basic and acidic residues" evidence="6">
    <location>
        <begin position="134"/>
        <end position="143"/>
    </location>
</feature>
<evidence type="ECO:0000256" key="1">
    <source>
        <dbReference type="ARBA" id="ARBA00004123"/>
    </source>
</evidence>
<evidence type="ECO:0000256" key="6">
    <source>
        <dbReference type="SAM" id="MobiDB-lite"/>
    </source>
</evidence>
<keyword evidence="4" id="KW-0238">DNA-binding</keyword>
<dbReference type="GO" id="GO:0046983">
    <property type="term" value="F:protein dimerization activity"/>
    <property type="evidence" value="ECO:0007669"/>
    <property type="project" value="InterPro"/>
</dbReference>
<dbReference type="InterPro" id="IPR011598">
    <property type="entry name" value="bHLH_dom"/>
</dbReference>
<dbReference type="SMART" id="SM00353">
    <property type="entry name" value="HLH"/>
    <property type="match status" value="1"/>
</dbReference>
<protein>
    <submittedName>
        <fullName evidence="8">Achaete-scute 1</fullName>
    </submittedName>
</protein>
<gene>
    <name evidence="8" type="ORF">NXF25_013043</name>
</gene>
<feature type="compositionally biased region" description="Basic residues" evidence="6">
    <location>
        <begin position="115"/>
        <end position="133"/>
    </location>
</feature>
<keyword evidence="3" id="KW-0524">Neurogenesis</keyword>
<keyword evidence="5" id="KW-0539">Nucleus</keyword>
<dbReference type="FunFam" id="4.10.280.10:FF:000029">
    <property type="entry name" value="Achaete-scute family bHLH transcription factor 1"/>
    <property type="match status" value="1"/>
</dbReference>
<dbReference type="EMBL" id="JAOTOJ010000006">
    <property type="protein sequence ID" value="KAK9400024.1"/>
    <property type="molecule type" value="Genomic_DNA"/>
</dbReference>
<evidence type="ECO:0000256" key="5">
    <source>
        <dbReference type="ARBA" id="ARBA00023242"/>
    </source>
</evidence>
<feature type="compositionally biased region" description="Polar residues" evidence="6">
    <location>
        <begin position="366"/>
        <end position="381"/>
    </location>
</feature>
<proteinExistence type="predicted"/>
<feature type="compositionally biased region" description="Low complexity" evidence="6">
    <location>
        <begin position="207"/>
        <end position="224"/>
    </location>
</feature>
<name>A0AAW1BDF5_CROAD</name>
<feature type="region of interest" description="Disordered" evidence="6">
    <location>
        <begin position="114"/>
        <end position="186"/>
    </location>
</feature>
<dbReference type="Pfam" id="PF00010">
    <property type="entry name" value="HLH"/>
    <property type="match status" value="1"/>
</dbReference>
<reference evidence="8 9" key="1">
    <citation type="journal article" date="2024" name="Proc. Natl. Acad. Sci. U.S.A.">
        <title>The genetic regulatory architecture and epigenomic basis for age-related changes in rattlesnake venom.</title>
        <authorList>
            <person name="Hogan M.P."/>
            <person name="Holding M.L."/>
            <person name="Nystrom G.S."/>
            <person name="Colston T.J."/>
            <person name="Bartlett D.A."/>
            <person name="Mason A.J."/>
            <person name="Ellsworth S.A."/>
            <person name="Rautsaw R.M."/>
            <person name="Lawrence K.C."/>
            <person name="Strickland J.L."/>
            <person name="He B."/>
            <person name="Fraser P."/>
            <person name="Margres M.J."/>
            <person name="Gilbert D.M."/>
            <person name="Gibbs H.L."/>
            <person name="Parkinson C.L."/>
            <person name="Rokyta D.R."/>
        </authorList>
    </citation>
    <scope>NUCLEOTIDE SEQUENCE [LARGE SCALE GENOMIC DNA]</scope>
    <source>
        <strain evidence="8">DRR0105</strain>
    </source>
</reference>
<dbReference type="GO" id="GO:0045944">
    <property type="term" value="P:positive regulation of transcription by RNA polymerase II"/>
    <property type="evidence" value="ECO:0007669"/>
    <property type="project" value="TreeGrafter"/>
</dbReference>